<dbReference type="InterPro" id="IPR016944">
    <property type="entry name" value="UCP030066"/>
</dbReference>
<keyword evidence="2 5" id="KW-0812">Transmembrane</keyword>
<organism evidence="6 7">
    <name type="scientific">Spirosoma validum</name>
    <dbReference type="NCBI Taxonomy" id="2771355"/>
    <lineage>
        <taxon>Bacteria</taxon>
        <taxon>Pseudomonadati</taxon>
        <taxon>Bacteroidota</taxon>
        <taxon>Cytophagia</taxon>
        <taxon>Cytophagales</taxon>
        <taxon>Cytophagaceae</taxon>
        <taxon>Spirosoma</taxon>
    </lineage>
</organism>
<evidence type="ECO:0000256" key="2">
    <source>
        <dbReference type="ARBA" id="ARBA00022692"/>
    </source>
</evidence>
<sequence>MKKTKITYWVLTGLFAFIMLGSAIPDILVVPMAVQGFKEMGMPVYLIPFLGWAKLLGVIAILVPGFPRIKEWAYAGLFFDLLGATYSVANSGKTVGDWSPMLVFIALGVGSYVFYHKKQKATAIGKLNVIQGDLQQRGNVQPSFS</sequence>
<dbReference type="Pfam" id="PF13564">
    <property type="entry name" value="DoxX_2"/>
    <property type="match status" value="1"/>
</dbReference>
<evidence type="ECO:0000313" key="6">
    <source>
        <dbReference type="EMBL" id="MBD2754157.1"/>
    </source>
</evidence>
<protein>
    <submittedName>
        <fullName evidence="6">DoxX family protein</fullName>
    </submittedName>
</protein>
<keyword evidence="7" id="KW-1185">Reference proteome</keyword>
<gene>
    <name evidence="6" type="ORF">IC230_14715</name>
</gene>
<comment type="caution">
    <text evidence="6">The sequence shown here is derived from an EMBL/GenBank/DDBJ whole genome shotgun (WGS) entry which is preliminary data.</text>
</comment>
<name>A0A927B2P2_9BACT</name>
<feature type="transmembrane region" description="Helical" evidence="5">
    <location>
        <begin position="7"/>
        <end position="24"/>
    </location>
</feature>
<feature type="transmembrane region" description="Helical" evidence="5">
    <location>
        <begin position="72"/>
        <end position="89"/>
    </location>
</feature>
<reference evidence="6" key="1">
    <citation type="submission" date="2020-09" db="EMBL/GenBank/DDBJ databases">
        <authorList>
            <person name="Kim M.K."/>
        </authorList>
    </citation>
    <scope>NUCLEOTIDE SEQUENCE</scope>
    <source>
        <strain evidence="6">BT704</strain>
    </source>
</reference>
<keyword evidence="4 5" id="KW-0472">Membrane</keyword>
<comment type="subcellular location">
    <subcellularLocation>
        <location evidence="1">Membrane</location>
        <topology evidence="1">Multi-pass membrane protein</topology>
    </subcellularLocation>
</comment>
<dbReference type="EMBL" id="JACXAA010000005">
    <property type="protein sequence ID" value="MBD2754157.1"/>
    <property type="molecule type" value="Genomic_DNA"/>
</dbReference>
<evidence type="ECO:0000256" key="5">
    <source>
        <dbReference type="SAM" id="Phobius"/>
    </source>
</evidence>
<dbReference type="InterPro" id="IPR032808">
    <property type="entry name" value="DoxX"/>
</dbReference>
<evidence type="ECO:0000256" key="1">
    <source>
        <dbReference type="ARBA" id="ARBA00004141"/>
    </source>
</evidence>
<feature type="transmembrane region" description="Helical" evidence="5">
    <location>
        <begin position="95"/>
        <end position="115"/>
    </location>
</feature>
<evidence type="ECO:0000256" key="4">
    <source>
        <dbReference type="ARBA" id="ARBA00023136"/>
    </source>
</evidence>
<evidence type="ECO:0000313" key="7">
    <source>
        <dbReference type="Proteomes" id="UP000653797"/>
    </source>
</evidence>
<dbReference type="GO" id="GO:0016020">
    <property type="term" value="C:membrane"/>
    <property type="evidence" value="ECO:0007669"/>
    <property type="project" value="UniProtKB-SubCell"/>
</dbReference>
<accession>A0A927B2P2</accession>
<dbReference type="Proteomes" id="UP000653797">
    <property type="component" value="Unassembled WGS sequence"/>
</dbReference>
<dbReference type="PIRSF" id="PIRSF030066">
    <property type="entry name" value="UCP030066"/>
    <property type="match status" value="1"/>
</dbReference>
<keyword evidence="3 5" id="KW-1133">Transmembrane helix</keyword>
<feature type="transmembrane region" description="Helical" evidence="5">
    <location>
        <begin position="44"/>
        <end position="65"/>
    </location>
</feature>
<dbReference type="AlphaFoldDB" id="A0A927B2P2"/>
<proteinExistence type="predicted"/>
<evidence type="ECO:0000256" key="3">
    <source>
        <dbReference type="ARBA" id="ARBA00022989"/>
    </source>
</evidence>